<comment type="caution">
    <text evidence="1">The sequence shown here is derived from an EMBL/GenBank/DDBJ whole genome shotgun (WGS) entry which is preliminary data.</text>
</comment>
<sequence length="220" mass="23673">MQRPGTPDELLDPAELWARGGTVAAIEAAALVSRDFSGCYSVHADGVTWDDSGGNEWTLSLLDGGRAVLYGCDHEGSWTRFREPELDLLEGAPDWLPLDRLTPMQRGAELGFVYWYDGVWHRVDYPADVKDDGLGSTVGEIVDMEELADYVAYYLVGDEWGGGGREEVGEVLEGMIRQARDRALSAQSFAWLSDGMEPDVAAALDVAAAARLTGGAGSAG</sequence>
<accession>A0ABW2XDJ3</accession>
<evidence type="ECO:0000313" key="1">
    <source>
        <dbReference type="EMBL" id="MFD0684145.1"/>
    </source>
</evidence>
<dbReference type="Proteomes" id="UP001597063">
    <property type="component" value="Unassembled WGS sequence"/>
</dbReference>
<dbReference type="RefSeq" id="WP_131756239.1">
    <property type="nucleotide sequence ID" value="NZ_CAACUY010000014.1"/>
</dbReference>
<name>A0ABW2XDJ3_9ACTN</name>
<keyword evidence="2" id="KW-1185">Reference proteome</keyword>
<organism evidence="1 2">
    <name type="scientific">Actinomadura fibrosa</name>
    <dbReference type="NCBI Taxonomy" id="111802"/>
    <lineage>
        <taxon>Bacteria</taxon>
        <taxon>Bacillati</taxon>
        <taxon>Actinomycetota</taxon>
        <taxon>Actinomycetes</taxon>
        <taxon>Streptosporangiales</taxon>
        <taxon>Thermomonosporaceae</taxon>
        <taxon>Actinomadura</taxon>
    </lineage>
</organism>
<gene>
    <name evidence="1" type="ORF">ACFQZM_06540</name>
</gene>
<dbReference type="EMBL" id="JBHTGP010000003">
    <property type="protein sequence ID" value="MFD0684145.1"/>
    <property type="molecule type" value="Genomic_DNA"/>
</dbReference>
<proteinExistence type="predicted"/>
<reference evidence="2" key="1">
    <citation type="journal article" date="2019" name="Int. J. Syst. Evol. Microbiol.">
        <title>The Global Catalogue of Microorganisms (GCM) 10K type strain sequencing project: providing services to taxonomists for standard genome sequencing and annotation.</title>
        <authorList>
            <consortium name="The Broad Institute Genomics Platform"/>
            <consortium name="The Broad Institute Genome Sequencing Center for Infectious Disease"/>
            <person name="Wu L."/>
            <person name="Ma J."/>
        </authorList>
    </citation>
    <scope>NUCLEOTIDE SEQUENCE [LARGE SCALE GENOMIC DNA]</scope>
    <source>
        <strain evidence="2">JCM 9371</strain>
    </source>
</reference>
<evidence type="ECO:0000313" key="2">
    <source>
        <dbReference type="Proteomes" id="UP001597063"/>
    </source>
</evidence>
<protein>
    <submittedName>
        <fullName evidence="1">Uncharacterized protein</fullName>
    </submittedName>
</protein>